<dbReference type="InterPro" id="IPR048816">
    <property type="entry name" value="Peptidase_M17_N_1"/>
</dbReference>
<keyword evidence="8" id="KW-1185">Reference proteome</keyword>
<dbReference type="CDD" id="cd00433">
    <property type="entry name" value="Peptidase_M17"/>
    <property type="match status" value="1"/>
</dbReference>
<keyword evidence="4" id="KW-0378">Hydrolase</keyword>
<evidence type="ECO:0000259" key="6">
    <source>
        <dbReference type="PROSITE" id="PS00631"/>
    </source>
</evidence>
<name>A0ABQ5UYG1_9PROT</name>
<evidence type="ECO:0000313" key="8">
    <source>
        <dbReference type="Proteomes" id="UP001161390"/>
    </source>
</evidence>
<reference evidence="7" key="1">
    <citation type="journal article" date="2014" name="Int. J. Syst. Evol. Microbiol.">
        <title>Complete genome of a new Firmicutes species belonging to the dominant human colonic microbiota ('Ruminococcus bicirculans') reveals two chromosomes and a selective capacity to utilize plant glucans.</title>
        <authorList>
            <consortium name="NISC Comparative Sequencing Program"/>
            <person name="Wegmann U."/>
            <person name="Louis P."/>
            <person name="Goesmann A."/>
            <person name="Henrissat B."/>
            <person name="Duncan S.H."/>
            <person name="Flint H.J."/>
        </authorList>
    </citation>
    <scope>NUCLEOTIDE SEQUENCE</scope>
    <source>
        <strain evidence="7">NBRC 108216</strain>
    </source>
</reference>
<keyword evidence="5" id="KW-0464">Manganese</keyword>
<accession>A0ABQ5UYG1</accession>
<keyword evidence="2 7" id="KW-0031">Aminopeptidase</keyword>
<dbReference type="Proteomes" id="UP001161390">
    <property type="component" value="Unassembled WGS sequence"/>
</dbReference>
<keyword evidence="3" id="KW-0645">Protease</keyword>
<dbReference type="InterPro" id="IPR043472">
    <property type="entry name" value="Macro_dom-like"/>
</dbReference>
<evidence type="ECO:0000256" key="1">
    <source>
        <dbReference type="ARBA" id="ARBA00009528"/>
    </source>
</evidence>
<evidence type="ECO:0000256" key="5">
    <source>
        <dbReference type="ARBA" id="ARBA00023211"/>
    </source>
</evidence>
<comment type="similarity">
    <text evidence="1">Belongs to the peptidase M17 family.</text>
</comment>
<proteinExistence type="inferred from homology"/>
<protein>
    <submittedName>
        <fullName evidence="7">Aminopeptidase</fullName>
    </submittedName>
</protein>
<dbReference type="Gene3D" id="3.40.220.10">
    <property type="entry name" value="Leucine Aminopeptidase, subunit E, domain 1"/>
    <property type="match status" value="1"/>
</dbReference>
<dbReference type="InterPro" id="IPR011356">
    <property type="entry name" value="Leucine_aapep/pepB"/>
</dbReference>
<dbReference type="GO" id="GO:0004177">
    <property type="term" value="F:aminopeptidase activity"/>
    <property type="evidence" value="ECO:0007669"/>
    <property type="project" value="UniProtKB-KW"/>
</dbReference>
<dbReference type="Pfam" id="PF21337">
    <property type="entry name" value="Peptidase_M17_N_1"/>
    <property type="match status" value="1"/>
</dbReference>
<gene>
    <name evidence="7" type="ORF">GCM10007854_09140</name>
</gene>
<evidence type="ECO:0000256" key="4">
    <source>
        <dbReference type="ARBA" id="ARBA00022801"/>
    </source>
</evidence>
<dbReference type="EMBL" id="BSNJ01000002">
    <property type="protein sequence ID" value="GLQ19959.1"/>
    <property type="molecule type" value="Genomic_DNA"/>
</dbReference>
<dbReference type="PANTHER" id="PTHR11963:SF20">
    <property type="entry name" value="PEPTIDASE B"/>
    <property type="match status" value="1"/>
</dbReference>
<organism evidence="7 8">
    <name type="scientific">Algimonas porphyrae</name>
    <dbReference type="NCBI Taxonomy" id="1128113"/>
    <lineage>
        <taxon>Bacteria</taxon>
        <taxon>Pseudomonadati</taxon>
        <taxon>Pseudomonadota</taxon>
        <taxon>Alphaproteobacteria</taxon>
        <taxon>Maricaulales</taxon>
        <taxon>Robiginitomaculaceae</taxon>
        <taxon>Algimonas</taxon>
    </lineage>
</organism>
<dbReference type="PRINTS" id="PR00481">
    <property type="entry name" value="LAMNOPPTDASE"/>
</dbReference>
<dbReference type="SUPFAM" id="SSF53187">
    <property type="entry name" value="Zn-dependent exopeptidases"/>
    <property type="match status" value="1"/>
</dbReference>
<dbReference type="Pfam" id="PF00883">
    <property type="entry name" value="Peptidase_M17"/>
    <property type="match status" value="1"/>
</dbReference>
<evidence type="ECO:0000313" key="7">
    <source>
        <dbReference type="EMBL" id="GLQ19959.1"/>
    </source>
</evidence>
<comment type="caution">
    <text evidence="7">The sequence shown here is derived from an EMBL/GenBank/DDBJ whole genome shotgun (WGS) entry which is preliminary data.</text>
</comment>
<reference evidence="7" key="2">
    <citation type="submission" date="2023-01" db="EMBL/GenBank/DDBJ databases">
        <title>Draft genome sequence of Algimonas porphyrae strain NBRC 108216.</title>
        <authorList>
            <person name="Sun Q."/>
            <person name="Mori K."/>
        </authorList>
    </citation>
    <scope>NUCLEOTIDE SEQUENCE</scope>
    <source>
        <strain evidence="7">NBRC 108216</strain>
    </source>
</reference>
<dbReference type="PROSITE" id="PS00631">
    <property type="entry name" value="CYTOSOL_AP"/>
    <property type="match status" value="1"/>
</dbReference>
<dbReference type="PANTHER" id="PTHR11963">
    <property type="entry name" value="LEUCINE AMINOPEPTIDASE-RELATED"/>
    <property type="match status" value="1"/>
</dbReference>
<dbReference type="Gene3D" id="3.40.630.10">
    <property type="entry name" value="Zn peptidases"/>
    <property type="match status" value="1"/>
</dbReference>
<sequence>MPIASLRDFVNNRKELELMGPLQGRSGHEEHFTMTYSLNLTPIIDVPNGEPVVPIHAVRPDDWAILSEDLPSAQVGFAKANRFAGETGQTVNLPAEDGQIAAVLLGCGEIESDMDAEMRAGQLATALPAGFYRLASLPEDWSERLATIGWGIGGYRFSRYLKDTPDPAMLVLGENVDAASIMDSVRATALGRDLINTPAGDMGPVALQQAAEDLAHAYDADVSVVVGDDLLEQNYPMIHAVGRAAHEAPRLVEIEWGDPDHPRLAVIGKGITFDTGGVNMKSASGARLMKKDMGGAAHALALSSMIMAAKLPVRLHCLLAIAENAVSANAYRPGDVLTSRAGLTVEIDNTDAEGRLVLGDALTKASEDDPVLMIDFATLTGAARVALGPQLPPFFTNRPHLHDAVARHAMAELDPVWPMPLWQPYNAMLRSPIADMKNAGGSFAGSVTAGLFLERFVADMPWMHFDVYGWNPASRPGHPKGADVYAVRALFSWLASGGLNTPMGGADA</sequence>
<dbReference type="InterPro" id="IPR000819">
    <property type="entry name" value="Peptidase_M17_C"/>
</dbReference>
<evidence type="ECO:0000256" key="2">
    <source>
        <dbReference type="ARBA" id="ARBA00022438"/>
    </source>
</evidence>
<evidence type="ECO:0000256" key="3">
    <source>
        <dbReference type="ARBA" id="ARBA00022670"/>
    </source>
</evidence>
<feature type="domain" description="Cytosol aminopeptidase" evidence="6">
    <location>
        <begin position="349"/>
        <end position="356"/>
    </location>
</feature>